<dbReference type="EMBL" id="CAJOBG010013309">
    <property type="protein sequence ID" value="CAF4293346.1"/>
    <property type="molecule type" value="Genomic_DNA"/>
</dbReference>
<accession>A0A820HBV6</accession>
<reference evidence="2" key="1">
    <citation type="submission" date="2021-02" db="EMBL/GenBank/DDBJ databases">
        <authorList>
            <person name="Nowell W R."/>
        </authorList>
    </citation>
    <scope>NUCLEOTIDE SEQUENCE</scope>
</reference>
<evidence type="ECO:0000313" key="3">
    <source>
        <dbReference type="Proteomes" id="UP000663866"/>
    </source>
</evidence>
<organism evidence="2 3">
    <name type="scientific">Rotaria magnacalcarata</name>
    <dbReference type="NCBI Taxonomy" id="392030"/>
    <lineage>
        <taxon>Eukaryota</taxon>
        <taxon>Metazoa</taxon>
        <taxon>Spiralia</taxon>
        <taxon>Gnathifera</taxon>
        <taxon>Rotifera</taxon>
        <taxon>Eurotatoria</taxon>
        <taxon>Bdelloidea</taxon>
        <taxon>Philodinida</taxon>
        <taxon>Philodinidae</taxon>
        <taxon>Rotaria</taxon>
    </lineage>
</organism>
<gene>
    <name evidence="2" type="ORF">OVN521_LOCUS31009</name>
</gene>
<feature type="region of interest" description="Disordered" evidence="1">
    <location>
        <begin position="31"/>
        <end position="73"/>
    </location>
</feature>
<evidence type="ECO:0000313" key="2">
    <source>
        <dbReference type="EMBL" id="CAF4293346.1"/>
    </source>
</evidence>
<evidence type="ECO:0000256" key="1">
    <source>
        <dbReference type="SAM" id="MobiDB-lite"/>
    </source>
</evidence>
<dbReference type="AlphaFoldDB" id="A0A820HBV6"/>
<dbReference type="Proteomes" id="UP000663866">
    <property type="component" value="Unassembled WGS sequence"/>
</dbReference>
<protein>
    <submittedName>
        <fullName evidence="2">Uncharacterized protein</fullName>
    </submittedName>
</protein>
<feature type="non-terminal residue" evidence="2">
    <location>
        <position position="1"/>
    </location>
</feature>
<comment type="caution">
    <text evidence="2">The sequence shown here is derived from an EMBL/GenBank/DDBJ whole genome shotgun (WGS) entry which is preliminary data.</text>
</comment>
<name>A0A820HBV6_9BILA</name>
<feature type="non-terminal residue" evidence="2">
    <location>
        <position position="73"/>
    </location>
</feature>
<proteinExistence type="predicted"/>
<keyword evidence="3" id="KW-1185">Reference proteome</keyword>
<sequence>ATTSDDLLDSNNLKAIHSIEAILGIRNNDNHYQQQQQQQQQQQHSFSSHLIPSQLEFHHRSKKRISNEHYPDS</sequence>
<feature type="compositionally biased region" description="Low complexity" evidence="1">
    <location>
        <begin position="33"/>
        <end position="43"/>
    </location>
</feature>